<protein>
    <recommendedName>
        <fullName evidence="6">Sulfhydryl oxidase</fullName>
        <ecNumber evidence="6">1.8.3.2</ecNumber>
    </recommendedName>
</protein>
<gene>
    <name evidence="10" type="ORF">DB88DRAFT_454274</name>
</gene>
<comment type="caution">
    <text evidence="10">The sequence shown here is derived from an EMBL/GenBank/DDBJ whole genome shotgun (WGS) entry which is preliminary data.</text>
</comment>
<dbReference type="EMBL" id="JAODAN010000006">
    <property type="protein sequence ID" value="KAK1923787.1"/>
    <property type="molecule type" value="Genomic_DNA"/>
</dbReference>
<feature type="region of interest" description="Disordered" evidence="7">
    <location>
        <begin position="250"/>
        <end position="303"/>
    </location>
</feature>
<feature type="region of interest" description="Disordered" evidence="7">
    <location>
        <begin position="31"/>
        <end position="108"/>
    </location>
</feature>
<reference evidence="10" key="1">
    <citation type="submission" date="2023-02" db="EMBL/GenBank/DDBJ databases">
        <title>Identification and recombinant expression of a fungal hydrolase from Papiliotrema laurentii that hydrolyzes apple cutin and clears colloidal polyester polyurethane.</title>
        <authorList>
            <consortium name="DOE Joint Genome Institute"/>
            <person name="Roman V.A."/>
            <person name="Bojanowski C."/>
            <person name="Crable B.R."/>
            <person name="Wagner D.N."/>
            <person name="Hung C.S."/>
            <person name="Nadeau L.J."/>
            <person name="Schratz L."/>
            <person name="Haridas S."/>
            <person name="Pangilinan J."/>
            <person name="Lipzen A."/>
            <person name="Na H."/>
            <person name="Yan M."/>
            <person name="Ng V."/>
            <person name="Grigoriev I.V."/>
            <person name="Spatafora J.W."/>
            <person name="Barlow D."/>
            <person name="Biffinger J."/>
            <person name="Kelley-Loughnane N."/>
            <person name="Varaljay V.A."/>
            <person name="Crookes-Goodson W.J."/>
        </authorList>
    </citation>
    <scope>NUCLEOTIDE SEQUENCE</scope>
    <source>
        <strain evidence="10">5307AH</strain>
    </source>
</reference>
<comment type="catalytic activity">
    <reaction evidence="6">
        <text>2 R'C(R)SH + O2 = R'C(R)S-S(R)CR' + H2O2</text>
        <dbReference type="Rhea" id="RHEA:17357"/>
        <dbReference type="ChEBI" id="CHEBI:15379"/>
        <dbReference type="ChEBI" id="CHEBI:16240"/>
        <dbReference type="ChEBI" id="CHEBI:16520"/>
        <dbReference type="ChEBI" id="CHEBI:17412"/>
        <dbReference type="EC" id="1.8.3.2"/>
    </reaction>
</comment>
<keyword evidence="2 6" id="KW-0285">Flavoprotein</keyword>
<dbReference type="Pfam" id="PF04777">
    <property type="entry name" value="Evr1_Alr"/>
    <property type="match status" value="1"/>
</dbReference>
<keyword evidence="4 6" id="KW-0560">Oxidoreductase</keyword>
<dbReference type="GO" id="GO:0050660">
    <property type="term" value="F:flavin adenine dinucleotide binding"/>
    <property type="evidence" value="ECO:0007669"/>
    <property type="project" value="TreeGrafter"/>
</dbReference>
<dbReference type="EC" id="1.8.3.2" evidence="6"/>
<dbReference type="FunFam" id="1.20.120.310:FF:000002">
    <property type="entry name" value="Sulfhydryl oxidase"/>
    <property type="match status" value="1"/>
</dbReference>
<evidence type="ECO:0000259" key="9">
    <source>
        <dbReference type="PROSITE" id="PS51324"/>
    </source>
</evidence>
<dbReference type="InterPro" id="IPR017905">
    <property type="entry name" value="ERV/ALR_sulphydryl_oxidase"/>
</dbReference>
<feature type="chain" id="PRO_5042016603" description="Sulfhydryl oxidase" evidence="8">
    <location>
        <begin position="23"/>
        <end position="303"/>
    </location>
</feature>
<dbReference type="InterPro" id="IPR036774">
    <property type="entry name" value="ERV/ALR_sulphydryl_oxid_sf"/>
</dbReference>
<organism evidence="10 11">
    <name type="scientific">Papiliotrema laurentii</name>
    <name type="common">Cryptococcus laurentii</name>
    <dbReference type="NCBI Taxonomy" id="5418"/>
    <lineage>
        <taxon>Eukaryota</taxon>
        <taxon>Fungi</taxon>
        <taxon>Dikarya</taxon>
        <taxon>Basidiomycota</taxon>
        <taxon>Agaricomycotina</taxon>
        <taxon>Tremellomycetes</taxon>
        <taxon>Tremellales</taxon>
        <taxon>Rhynchogastremaceae</taxon>
        <taxon>Papiliotrema</taxon>
    </lineage>
</organism>
<evidence type="ECO:0000256" key="8">
    <source>
        <dbReference type="SAM" id="SignalP"/>
    </source>
</evidence>
<dbReference type="SUPFAM" id="SSF69000">
    <property type="entry name" value="FAD-dependent thiol oxidase"/>
    <property type="match status" value="1"/>
</dbReference>
<dbReference type="Proteomes" id="UP001182556">
    <property type="component" value="Unassembled WGS sequence"/>
</dbReference>
<evidence type="ECO:0000256" key="3">
    <source>
        <dbReference type="ARBA" id="ARBA00022827"/>
    </source>
</evidence>
<evidence type="ECO:0000313" key="11">
    <source>
        <dbReference type="Proteomes" id="UP001182556"/>
    </source>
</evidence>
<dbReference type="Gene3D" id="1.20.120.310">
    <property type="entry name" value="ERV/ALR sulfhydryl oxidase domain"/>
    <property type="match status" value="1"/>
</dbReference>
<evidence type="ECO:0000256" key="6">
    <source>
        <dbReference type="RuleBase" id="RU371123"/>
    </source>
</evidence>
<evidence type="ECO:0000256" key="4">
    <source>
        <dbReference type="ARBA" id="ARBA00023002"/>
    </source>
</evidence>
<dbReference type="InterPro" id="IPR039799">
    <property type="entry name" value="ALR/ERV"/>
</dbReference>
<keyword evidence="11" id="KW-1185">Reference proteome</keyword>
<feature type="compositionally biased region" description="Acidic residues" evidence="7">
    <location>
        <begin position="284"/>
        <end position="303"/>
    </location>
</feature>
<evidence type="ECO:0000256" key="5">
    <source>
        <dbReference type="ARBA" id="ARBA00023157"/>
    </source>
</evidence>
<evidence type="ECO:0000256" key="1">
    <source>
        <dbReference type="ARBA" id="ARBA00001974"/>
    </source>
</evidence>
<comment type="cofactor">
    <cofactor evidence="1 6">
        <name>FAD</name>
        <dbReference type="ChEBI" id="CHEBI:57692"/>
    </cofactor>
</comment>
<dbReference type="GO" id="GO:0016971">
    <property type="term" value="F:flavin-dependent sulfhydryl oxidase activity"/>
    <property type="evidence" value="ECO:0007669"/>
    <property type="project" value="InterPro"/>
</dbReference>
<dbReference type="AlphaFoldDB" id="A0AAD9FQM3"/>
<proteinExistence type="predicted"/>
<dbReference type="GO" id="GO:0005739">
    <property type="term" value="C:mitochondrion"/>
    <property type="evidence" value="ECO:0007669"/>
    <property type="project" value="TreeGrafter"/>
</dbReference>
<evidence type="ECO:0000256" key="2">
    <source>
        <dbReference type="ARBA" id="ARBA00022630"/>
    </source>
</evidence>
<dbReference type="PANTHER" id="PTHR12645">
    <property type="entry name" value="ALR/ERV"/>
    <property type="match status" value="1"/>
</dbReference>
<accession>A0AAD9FQM3</accession>
<keyword evidence="3 6" id="KW-0274">FAD</keyword>
<keyword evidence="5" id="KW-1015">Disulfide bond</keyword>
<evidence type="ECO:0000256" key="7">
    <source>
        <dbReference type="SAM" id="MobiDB-lite"/>
    </source>
</evidence>
<sequence>MIGVPRSARLLLAVLLLVIVLSLYFLHPHHDPARSPGDQVTEYEAGGIDSPHWREPIKPDFEREELRWTPEEEAEEASQGRLETGVQGGVKDGPYHESGGHRGASQGTGFAYDGGITGSGGSPVGVGEDTLNGGVIMPRLGNATAKAELGRAAWKVLHLMTLRYPDNPTADDRQALKSYFHLFSRLYPCGECAAEFQQLLKQYPPQTGSRKSASLWLCHVHNQVNERLGKPEFDCLTLDETYDCGCGPEGASASAPVSAQPASETALWQVDERPRDEAMGTADGDGEEEDEEGEDEEVEYSIQ</sequence>
<name>A0AAD9FQM3_PAPLA</name>
<feature type="signal peptide" evidence="8">
    <location>
        <begin position="1"/>
        <end position="22"/>
    </location>
</feature>
<feature type="domain" description="ERV/ALR sulfhydryl oxidase" evidence="9">
    <location>
        <begin position="142"/>
        <end position="242"/>
    </location>
</feature>
<dbReference type="PANTHER" id="PTHR12645:SF1">
    <property type="entry name" value="FAD-LINKED SULFHYDRYL OXIDASE ERV2"/>
    <property type="match status" value="1"/>
</dbReference>
<dbReference type="PROSITE" id="PS51324">
    <property type="entry name" value="ERV_ALR"/>
    <property type="match status" value="1"/>
</dbReference>
<evidence type="ECO:0000313" key="10">
    <source>
        <dbReference type="EMBL" id="KAK1923787.1"/>
    </source>
</evidence>
<keyword evidence="8" id="KW-0732">Signal</keyword>
<feature type="compositionally biased region" description="Low complexity" evidence="7">
    <location>
        <begin position="251"/>
        <end position="263"/>
    </location>
</feature>
<feature type="compositionally biased region" description="Basic and acidic residues" evidence="7">
    <location>
        <begin position="51"/>
        <end position="70"/>
    </location>
</feature>